<gene>
    <name evidence="2" type="ordered locus">Runsl_5347</name>
</gene>
<dbReference type="Proteomes" id="UP000000493">
    <property type="component" value="Chromosome"/>
</dbReference>
<protein>
    <recommendedName>
        <fullName evidence="4">VCBS repeat-containing protein</fullName>
    </recommendedName>
</protein>
<dbReference type="InterPro" id="IPR013517">
    <property type="entry name" value="FG-GAP"/>
</dbReference>
<keyword evidence="3" id="KW-1185">Reference proteome</keyword>
<dbReference type="RefSeq" id="WP_013930908.1">
    <property type="nucleotide sequence ID" value="NC_015703.1"/>
</dbReference>
<dbReference type="SUPFAM" id="SSF46626">
    <property type="entry name" value="Cytochrome c"/>
    <property type="match status" value="1"/>
</dbReference>
<dbReference type="AlphaFoldDB" id="A0A7U3ZQR6"/>
<dbReference type="EMBL" id="CP002859">
    <property type="protein sequence ID" value="AEI51640.1"/>
    <property type="molecule type" value="Genomic_DNA"/>
</dbReference>
<proteinExistence type="predicted"/>
<dbReference type="GO" id="GO:0009055">
    <property type="term" value="F:electron transfer activity"/>
    <property type="evidence" value="ECO:0007669"/>
    <property type="project" value="InterPro"/>
</dbReference>
<keyword evidence="1" id="KW-0732">Signal</keyword>
<dbReference type="Pfam" id="PF13517">
    <property type="entry name" value="FG-GAP_3"/>
    <property type="match status" value="2"/>
</dbReference>
<dbReference type="InterPro" id="IPR036909">
    <property type="entry name" value="Cyt_c-like_dom_sf"/>
</dbReference>
<accession>A0A7U3ZQR6</accession>
<dbReference type="SUPFAM" id="SSF69318">
    <property type="entry name" value="Integrin alpha N-terminal domain"/>
    <property type="match status" value="1"/>
</dbReference>
<evidence type="ECO:0000313" key="2">
    <source>
        <dbReference type="EMBL" id="AEI51640.1"/>
    </source>
</evidence>
<dbReference type="KEGG" id="rsi:Runsl_5347"/>
<evidence type="ECO:0000256" key="1">
    <source>
        <dbReference type="ARBA" id="ARBA00022729"/>
    </source>
</evidence>
<reference evidence="3" key="1">
    <citation type="submission" date="2011-06" db="EMBL/GenBank/DDBJ databases">
        <title>The complete genome of chromosome of Runella slithyformis DSM 19594.</title>
        <authorList>
            <consortium name="US DOE Joint Genome Institute (JGI-PGF)"/>
            <person name="Lucas S."/>
            <person name="Han J."/>
            <person name="Lapidus A."/>
            <person name="Bruce D."/>
            <person name="Goodwin L."/>
            <person name="Pitluck S."/>
            <person name="Peters L."/>
            <person name="Kyrpides N."/>
            <person name="Mavromatis K."/>
            <person name="Ivanova N."/>
            <person name="Ovchinnikova G."/>
            <person name="Zhang X."/>
            <person name="Misra M."/>
            <person name="Detter J.C."/>
            <person name="Tapia R."/>
            <person name="Han C."/>
            <person name="Land M."/>
            <person name="Hauser L."/>
            <person name="Markowitz V."/>
            <person name="Cheng J.-F."/>
            <person name="Hugenholtz P."/>
            <person name="Woyke T."/>
            <person name="Wu D."/>
            <person name="Tindall B."/>
            <person name="Faehrich R."/>
            <person name="Brambilla E."/>
            <person name="Klenk H.-P."/>
            <person name="Eisen J.A."/>
        </authorList>
    </citation>
    <scope>NUCLEOTIDE SEQUENCE [LARGE SCALE GENOMIC DNA]</scope>
    <source>
        <strain evidence="3">ATCC 29530 / DSM 19594 / LMG 11500 / NCIMB 11436 / LSU 4</strain>
    </source>
</reference>
<organism evidence="2 3">
    <name type="scientific">Runella slithyformis (strain ATCC 29530 / DSM 19594 / LMG 11500 / NCIMB 11436 / LSU 4)</name>
    <dbReference type="NCBI Taxonomy" id="761193"/>
    <lineage>
        <taxon>Bacteria</taxon>
        <taxon>Pseudomonadati</taxon>
        <taxon>Bacteroidota</taxon>
        <taxon>Cytophagia</taxon>
        <taxon>Cytophagales</taxon>
        <taxon>Spirosomataceae</taxon>
        <taxon>Runella</taxon>
    </lineage>
</organism>
<dbReference type="Gene3D" id="2.130.10.130">
    <property type="entry name" value="Integrin alpha, N-terminal"/>
    <property type="match status" value="1"/>
</dbReference>
<dbReference type="InterPro" id="IPR028994">
    <property type="entry name" value="Integrin_alpha_N"/>
</dbReference>
<dbReference type="GO" id="GO:0020037">
    <property type="term" value="F:heme binding"/>
    <property type="evidence" value="ECO:0007669"/>
    <property type="project" value="InterPro"/>
</dbReference>
<evidence type="ECO:0000313" key="3">
    <source>
        <dbReference type="Proteomes" id="UP000000493"/>
    </source>
</evidence>
<sequence length="524" mass="58831">MIHPYARRCFLLFGLMGMLFLLTTAFTPKKSTDVNPAPTQNALIDSVAVGKQLAQKYCQTCHLFPEPSLADQKTWRTSLLPNMGLRLGLKDAGKNPYAELAAEDERILRKLNVYPETALLSREEWSYIVRYYEKEAPAEPLPQKAHAPISEQLPQFKALGITLSETPVPQTTLLKYNKNTSQLYVGDGRNEVYVVDSAFQLTSLWSVDSPPVDVDFPKNAKPRLLTVGSFKPSDQPRGRLITLDTATTPTTIFIDSLPRPVQFTVADLNQDGKEDVLFCGFGHNAGKLFWYDGFVPTNEHVLKALPGARKVEIRDFNNDKKPDIMVLMAQAWEGVSIFYNQGNGNFREKTVLQFPPAYGVSYIESADFNNDGFPDILLTNGDNWDYSAVPKNYHGIRIYLNDGKDNFREAWFFPLHGTSKALARDFDNDGDLDIAAISFYTDLERPQQGFVYLSNKGKLNFEAFSTPEAAAGKWLTMEAADFDKDGDIDLVLGSYFHNVGELSKLIFKGILSFPQLLVLTNQQK</sequence>
<reference evidence="2 3" key="2">
    <citation type="journal article" date="2012" name="Stand. Genomic Sci.">
        <title>Complete genome sequence of the aquatic bacterium Runella slithyformis type strain (LSU 4(T)).</title>
        <authorList>
            <person name="Copeland A."/>
            <person name="Zhang X."/>
            <person name="Misra M."/>
            <person name="Lapidus A."/>
            <person name="Nolan M."/>
            <person name="Lucas S."/>
            <person name="Deshpande S."/>
            <person name="Cheng J.F."/>
            <person name="Tapia R."/>
            <person name="Goodwin L.A."/>
            <person name="Pitluck S."/>
            <person name="Liolios K."/>
            <person name="Pagani I."/>
            <person name="Ivanova N."/>
            <person name="Mikhailova N."/>
            <person name="Pati A."/>
            <person name="Chen A."/>
            <person name="Palaniappan K."/>
            <person name="Land M."/>
            <person name="Hauser L."/>
            <person name="Pan C."/>
            <person name="Jeffries C.D."/>
            <person name="Detter J.C."/>
            <person name="Brambilla E.M."/>
            <person name="Rohde M."/>
            <person name="Djao O.D."/>
            <person name="Goker M."/>
            <person name="Sikorski J."/>
            <person name="Tindall B.J."/>
            <person name="Woyke T."/>
            <person name="Bristow J."/>
            <person name="Eisen J.A."/>
            <person name="Markowitz V."/>
            <person name="Hugenholtz P."/>
            <person name="Kyrpides N.C."/>
            <person name="Klenk H.P."/>
            <person name="Mavromatis K."/>
        </authorList>
    </citation>
    <scope>NUCLEOTIDE SEQUENCE [LARGE SCALE GENOMIC DNA]</scope>
    <source>
        <strain evidence="3">ATCC 29530 / DSM 19594 / LMG 11500 / NCIMB 11436 / LSU 4</strain>
    </source>
</reference>
<name>A0A7U3ZQR6_RUNSL</name>
<dbReference type="PANTHER" id="PTHR45460">
    <property type="entry name" value="SIMILAR TO CYSTEINE PROTEINASE"/>
    <property type="match status" value="1"/>
</dbReference>
<evidence type="ECO:0008006" key="4">
    <source>
        <dbReference type="Google" id="ProtNLM"/>
    </source>
</evidence>
<dbReference type="PANTHER" id="PTHR45460:SF2">
    <property type="entry name" value="ALPHA 1,3 GLUCANASE, GH71 FAMILY (EUROFUNG)"/>
    <property type="match status" value="1"/>
</dbReference>